<protein>
    <submittedName>
        <fullName evidence="1">Uncharacterized protein</fullName>
    </submittedName>
</protein>
<gene>
    <name evidence="1" type="ORF">BDV36DRAFT_244674</name>
</gene>
<organism evidence="1 2">
    <name type="scientific">Aspergillus pseudocaelatus</name>
    <dbReference type="NCBI Taxonomy" id="1825620"/>
    <lineage>
        <taxon>Eukaryota</taxon>
        <taxon>Fungi</taxon>
        <taxon>Dikarya</taxon>
        <taxon>Ascomycota</taxon>
        <taxon>Pezizomycotina</taxon>
        <taxon>Eurotiomycetes</taxon>
        <taxon>Eurotiomycetidae</taxon>
        <taxon>Eurotiales</taxon>
        <taxon>Aspergillaceae</taxon>
        <taxon>Aspergillus</taxon>
        <taxon>Aspergillus subgen. Circumdati</taxon>
    </lineage>
</organism>
<evidence type="ECO:0000313" key="2">
    <source>
        <dbReference type="Proteomes" id="UP000325395"/>
    </source>
</evidence>
<evidence type="ECO:0000313" key="1">
    <source>
        <dbReference type="EMBL" id="KAE8422847.1"/>
    </source>
</evidence>
<keyword evidence="2" id="KW-1185">Reference proteome</keyword>
<accession>A0ABQ6X0I4</accession>
<reference evidence="1 2" key="1">
    <citation type="submission" date="2019-04" db="EMBL/GenBank/DDBJ databases">
        <authorList>
            <consortium name="DOE Joint Genome Institute"/>
            <person name="Mondo S."/>
            <person name="Kjaerbolling I."/>
            <person name="Vesth T."/>
            <person name="Frisvad J.C."/>
            <person name="Nybo J.L."/>
            <person name="Theobald S."/>
            <person name="Kildgaard S."/>
            <person name="Isbrandt T."/>
            <person name="Kuo A."/>
            <person name="Sato A."/>
            <person name="Lyhne E.K."/>
            <person name="Kogle M.E."/>
            <person name="Wiebenga A."/>
            <person name="Kun R.S."/>
            <person name="Lubbers R.J."/>
            <person name="Makela M.R."/>
            <person name="Barry K."/>
            <person name="Chovatia M."/>
            <person name="Clum A."/>
            <person name="Daum C."/>
            <person name="Haridas S."/>
            <person name="He G."/>
            <person name="LaButti K."/>
            <person name="Lipzen A."/>
            <person name="Riley R."/>
            <person name="Salamov A."/>
            <person name="Simmons B.A."/>
            <person name="Magnuson J.K."/>
            <person name="Henrissat B."/>
            <person name="Mortensen U.H."/>
            <person name="Larsen T.O."/>
            <person name="Devries R.P."/>
            <person name="Grigoriev I.V."/>
            <person name="Machida M."/>
            <person name="Baker S.E."/>
            <person name="Andersen M.R."/>
            <person name="Cantor M.N."/>
            <person name="Hua S.X."/>
        </authorList>
    </citation>
    <scope>NUCLEOTIDE SEQUENCE [LARGE SCALE GENOMIC DNA]</scope>
    <source>
        <strain evidence="1 2">CBS 117616</strain>
    </source>
</reference>
<name>A0ABQ6X0I4_9EURO</name>
<proteinExistence type="predicted"/>
<dbReference type="EMBL" id="ML735692">
    <property type="protein sequence ID" value="KAE8422847.1"/>
    <property type="molecule type" value="Genomic_DNA"/>
</dbReference>
<feature type="non-terminal residue" evidence="1">
    <location>
        <position position="88"/>
    </location>
</feature>
<dbReference type="Proteomes" id="UP000325395">
    <property type="component" value="Unassembled WGS sequence"/>
</dbReference>
<sequence>METTEAVSKMVFEEINTASKSDDLRILLHSHLSHTCGQHLKDLKDLESPNDKYKRYLVKYVARGMVEHVIRQFPINLAKELGVPNAQD</sequence>